<gene>
    <name evidence="2" type="ORF">COCSADRAFT_300718</name>
</gene>
<name>M2SHH4_COCSN</name>
<proteinExistence type="predicted"/>
<keyword evidence="1" id="KW-0472">Membrane</keyword>
<feature type="transmembrane region" description="Helical" evidence="1">
    <location>
        <begin position="40"/>
        <end position="64"/>
    </location>
</feature>
<protein>
    <submittedName>
        <fullName evidence="2">Uncharacterized protein</fullName>
    </submittedName>
</protein>
<evidence type="ECO:0000313" key="3">
    <source>
        <dbReference type="Proteomes" id="UP000016934"/>
    </source>
</evidence>
<reference evidence="2 3" key="1">
    <citation type="journal article" date="2012" name="PLoS Pathog.">
        <title>Diverse lifestyles and strategies of plant pathogenesis encoded in the genomes of eighteen Dothideomycetes fungi.</title>
        <authorList>
            <person name="Ohm R.A."/>
            <person name="Feau N."/>
            <person name="Henrissat B."/>
            <person name="Schoch C.L."/>
            <person name="Horwitz B.A."/>
            <person name="Barry K.W."/>
            <person name="Condon B.J."/>
            <person name="Copeland A.C."/>
            <person name="Dhillon B."/>
            <person name="Glaser F."/>
            <person name="Hesse C.N."/>
            <person name="Kosti I."/>
            <person name="LaButti K."/>
            <person name="Lindquist E.A."/>
            <person name="Lucas S."/>
            <person name="Salamov A.A."/>
            <person name="Bradshaw R.E."/>
            <person name="Ciuffetti L."/>
            <person name="Hamelin R.C."/>
            <person name="Kema G.H.J."/>
            <person name="Lawrence C."/>
            <person name="Scott J.A."/>
            <person name="Spatafora J.W."/>
            <person name="Turgeon B.G."/>
            <person name="de Wit P.J.G.M."/>
            <person name="Zhong S."/>
            <person name="Goodwin S.B."/>
            <person name="Grigoriev I.V."/>
        </authorList>
    </citation>
    <scope>NUCLEOTIDE SEQUENCE [LARGE SCALE GENOMIC DNA]</scope>
    <source>
        <strain evidence="3">ND90Pr / ATCC 201652</strain>
    </source>
</reference>
<organism evidence="2 3">
    <name type="scientific">Cochliobolus sativus (strain ND90Pr / ATCC 201652)</name>
    <name type="common">Common root rot and spot blotch fungus</name>
    <name type="synonym">Bipolaris sorokiniana</name>
    <dbReference type="NCBI Taxonomy" id="665912"/>
    <lineage>
        <taxon>Eukaryota</taxon>
        <taxon>Fungi</taxon>
        <taxon>Dikarya</taxon>
        <taxon>Ascomycota</taxon>
        <taxon>Pezizomycotina</taxon>
        <taxon>Dothideomycetes</taxon>
        <taxon>Pleosporomycetidae</taxon>
        <taxon>Pleosporales</taxon>
        <taxon>Pleosporineae</taxon>
        <taxon>Pleosporaceae</taxon>
        <taxon>Bipolaris</taxon>
    </lineage>
</organism>
<dbReference type="Proteomes" id="UP000016934">
    <property type="component" value="Unassembled WGS sequence"/>
</dbReference>
<keyword evidence="1" id="KW-1133">Transmembrane helix</keyword>
<reference evidence="3" key="2">
    <citation type="journal article" date="2013" name="PLoS Genet.">
        <title>Comparative genome structure, secondary metabolite, and effector coding capacity across Cochliobolus pathogens.</title>
        <authorList>
            <person name="Condon B.J."/>
            <person name="Leng Y."/>
            <person name="Wu D."/>
            <person name="Bushley K.E."/>
            <person name="Ohm R.A."/>
            <person name="Otillar R."/>
            <person name="Martin J."/>
            <person name="Schackwitz W."/>
            <person name="Grimwood J."/>
            <person name="MohdZainudin N."/>
            <person name="Xue C."/>
            <person name="Wang R."/>
            <person name="Manning V.A."/>
            <person name="Dhillon B."/>
            <person name="Tu Z.J."/>
            <person name="Steffenson B.J."/>
            <person name="Salamov A."/>
            <person name="Sun H."/>
            <person name="Lowry S."/>
            <person name="LaButti K."/>
            <person name="Han J."/>
            <person name="Copeland A."/>
            <person name="Lindquist E."/>
            <person name="Barry K."/>
            <person name="Schmutz J."/>
            <person name="Baker S.E."/>
            <person name="Ciuffetti L.M."/>
            <person name="Grigoriev I.V."/>
            <person name="Zhong S."/>
            <person name="Turgeon B.G."/>
        </authorList>
    </citation>
    <scope>NUCLEOTIDE SEQUENCE [LARGE SCALE GENOMIC DNA]</scope>
    <source>
        <strain evidence="3">ND90Pr / ATCC 201652</strain>
    </source>
</reference>
<dbReference type="RefSeq" id="XP_007698083.1">
    <property type="nucleotide sequence ID" value="XM_007699893.1"/>
</dbReference>
<keyword evidence="1" id="KW-0812">Transmembrane</keyword>
<dbReference type="EMBL" id="KB445640">
    <property type="protein sequence ID" value="EMD66653.1"/>
    <property type="molecule type" value="Genomic_DNA"/>
</dbReference>
<dbReference type="AlphaFoldDB" id="M2SHH4"/>
<dbReference type="KEGG" id="bsc:COCSADRAFT_300718"/>
<dbReference type="HOGENOM" id="CLU_2775773_0_0_1"/>
<accession>M2SHH4</accession>
<sequence>MLHKFTVTGSFKVWMALFYPAWRCSISCGSSAVQRARLSICLVSFSFSSCCSLFFFILFFSSFYTLCSI</sequence>
<keyword evidence="3" id="KW-1185">Reference proteome</keyword>
<evidence type="ECO:0000256" key="1">
    <source>
        <dbReference type="SAM" id="Phobius"/>
    </source>
</evidence>
<evidence type="ECO:0000313" key="2">
    <source>
        <dbReference type="EMBL" id="EMD66653.1"/>
    </source>
</evidence>
<dbReference type="GeneID" id="19136168"/>